<sequence length="112" mass="11879">MGFSRAYERAGEGDQDVDETRHRRRAGLTGGAVTALLAVAACAGHATKAEIPWWAVLAVAVSAAGLAGWTGAQIGRRRGPRDEHPEPGEQLFGTHSIRTPHPEHLSPRGPRG</sequence>
<feature type="transmembrane region" description="Helical" evidence="2">
    <location>
        <begin position="28"/>
        <end position="47"/>
    </location>
</feature>
<evidence type="ECO:0000256" key="2">
    <source>
        <dbReference type="SAM" id="Phobius"/>
    </source>
</evidence>
<dbReference type="Proteomes" id="UP000682308">
    <property type="component" value="Unassembled WGS sequence"/>
</dbReference>
<evidence type="ECO:0000313" key="4">
    <source>
        <dbReference type="Proteomes" id="UP000682308"/>
    </source>
</evidence>
<keyword evidence="4" id="KW-1185">Reference proteome</keyword>
<evidence type="ECO:0000313" key="3">
    <source>
        <dbReference type="EMBL" id="MBR8638419.1"/>
    </source>
</evidence>
<organism evidence="3 4">
    <name type="scientific">Streptomyces tuirus</name>
    <dbReference type="NCBI Taxonomy" id="68278"/>
    <lineage>
        <taxon>Bacteria</taxon>
        <taxon>Bacillati</taxon>
        <taxon>Actinomycetota</taxon>
        <taxon>Actinomycetes</taxon>
        <taxon>Kitasatosporales</taxon>
        <taxon>Streptomycetaceae</taxon>
        <taxon>Streptomyces</taxon>
    </lineage>
</organism>
<feature type="compositionally biased region" description="Basic and acidic residues" evidence="1">
    <location>
        <begin position="1"/>
        <end position="12"/>
    </location>
</feature>
<feature type="region of interest" description="Disordered" evidence="1">
    <location>
        <begin position="73"/>
        <end position="112"/>
    </location>
</feature>
<keyword evidence="2" id="KW-1133">Transmembrane helix</keyword>
<protein>
    <submittedName>
        <fullName evidence="3">Uncharacterized protein</fullName>
    </submittedName>
</protein>
<dbReference type="AlphaFoldDB" id="A0A941F9H2"/>
<keyword evidence="2" id="KW-0472">Membrane</keyword>
<keyword evidence="2" id="KW-0812">Transmembrane</keyword>
<feature type="transmembrane region" description="Helical" evidence="2">
    <location>
        <begin position="53"/>
        <end position="72"/>
    </location>
</feature>
<gene>
    <name evidence="3" type="ORF">KEF29_01790</name>
</gene>
<proteinExistence type="predicted"/>
<evidence type="ECO:0000256" key="1">
    <source>
        <dbReference type="SAM" id="MobiDB-lite"/>
    </source>
</evidence>
<dbReference type="EMBL" id="JAGTPG010000001">
    <property type="protein sequence ID" value="MBR8638419.1"/>
    <property type="molecule type" value="Genomic_DNA"/>
</dbReference>
<name>A0A941F9H2_9ACTN</name>
<feature type="region of interest" description="Disordered" evidence="1">
    <location>
        <begin position="1"/>
        <end position="25"/>
    </location>
</feature>
<comment type="caution">
    <text evidence="3">The sequence shown here is derived from an EMBL/GenBank/DDBJ whole genome shotgun (WGS) entry which is preliminary data.</text>
</comment>
<reference evidence="3 4" key="1">
    <citation type="submission" date="2021-04" db="EMBL/GenBank/DDBJ databases">
        <title>Characterization of the biosynthetic gene cluster of new lipopeptides with antitumor activity in the genome of the marine Streptomyces PHM034.</title>
        <authorList>
            <person name="Ceniceros A."/>
            <person name="Canedo L."/>
            <person name="Mendez C."/>
            <person name="Olano C."/>
            <person name="Schleissner C."/>
            <person name="Cuevas C."/>
            <person name="De La Calle F."/>
            <person name="Salas J.A."/>
        </authorList>
    </citation>
    <scope>NUCLEOTIDE SEQUENCE [LARGE SCALE GENOMIC DNA]</scope>
    <source>
        <strain evidence="3 4">PHM034</strain>
    </source>
</reference>
<accession>A0A941F9H2</accession>